<evidence type="ECO:0000313" key="10">
    <source>
        <dbReference type="Proteomes" id="UP000006049"/>
    </source>
</evidence>
<evidence type="ECO:0000256" key="6">
    <source>
        <dbReference type="PROSITE-ProRule" id="PRU00169"/>
    </source>
</evidence>
<organism evidence="9 10">
    <name type="scientific">Aequorivita sublithincola (strain DSM 14238 / LMG 21431 / ACAM 643 / 9-3)</name>
    <dbReference type="NCBI Taxonomy" id="746697"/>
    <lineage>
        <taxon>Bacteria</taxon>
        <taxon>Pseudomonadati</taxon>
        <taxon>Bacteroidota</taxon>
        <taxon>Flavobacteriia</taxon>
        <taxon>Flavobacteriales</taxon>
        <taxon>Flavobacteriaceae</taxon>
        <taxon>Aequorivita</taxon>
    </lineage>
</organism>
<feature type="domain" description="Response regulatory" evidence="8">
    <location>
        <begin position="4"/>
        <end position="118"/>
    </location>
</feature>
<dbReference type="InterPro" id="IPR002197">
    <property type="entry name" value="HTH_Fis"/>
</dbReference>
<feature type="modified residue" description="4-aspartylphosphate" evidence="6">
    <location>
        <position position="53"/>
    </location>
</feature>
<dbReference type="Gene3D" id="3.40.50.2300">
    <property type="match status" value="1"/>
</dbReference>
<name>I3YV73_AEQSU</name>
<dbReference type="AlphaFoldDB" id="I3YV73"/>
<dbReference type="SUPFAM" id="SSF46689">
    <property type="entry name" value="Homeodomain-like"/>
    <property type="match status" value="1"/>
</dbReference>
<dbReference type="HOGENOM" id="CLU_000445_0_4_10"/>
<dbReference type="InterPro" id="IPR001789">
    <property type="entry name" value="Sig_transdc_resp-reg_receiver"/>
</dbReference>
<dbReference type="SUPFAM" id="SSF52172">
    <property type="entry name" value="CheY-like"/>
    <property type="match status" value="1"/>
</dbReference>
<dbReference type="InterPro" id="IPR058031">
    <property type="entry name" value="AAA_lid_NorR"/>
</dbReference>
<keyword evidence="10" id="KW-1185">Reference proteome</keyword>
<keyword evidence="4 9" id="KW-0238">DNA-binding</keyword>
<dbReference type="Gene3D" id="3.40.50.300">
    <property type="entry name" value="P-loop containing nucleotide triphosphate hydrolases"/>
    <property type="match status" value="1"/>
</dbReference>
<dbReference type="SUPFAM" id="SSF52540">
    <property type="entry name" value="P-loop containing nucleoside triphosphate hydrolases"/>
    <property type="match status" value="1"/>
</dbReference>
<dbReference type="EMBL" id="CP003280">
    <property type="protein sequence ID" value="AFL80891.1"/>
    <property type="molecule type" value="Genomic_DNA"/>
</dbReference>
<dbReference type="FunFam" id="3.40.50.300:FF:000006">
    <property type="entry name" value="DNA-binding transcriptional regulator NtrC"/>
    <property type="match status" value="1"/>
</dbReference>
<keyword evidence="1" id="KW-0547">Nucleotide-binding</keyword>
<dbReference type="Gene3D" id="1.10.10.60">
    <property type="entry name" value="Homeodomain-like"/>
    <property type="match status" value="1"/>
</dbReference>
<dbReference type="Pfam" id="PF00072">
    <property type="entry name" value="Response_reg"/>
    <property type="match status" value="1"/>
</dbReference>
<feature type="domain" description="Sigma-54 factor interaction" evidence="7">
    <location>
        <begin position="148"/>
        <end position="377"/>
    </location>
</feature>
<dbReference type="GO" id="GO:0006355">
    <property type="term" value="P:regulation of DNA-templated transcription"/>
    <property type="evidence" value="ECO:0007669"/>
    <property type="project" value="InterPro"/>
</dbReference>
<evidence type="ECO:0000256" key="5">
    <source>
        <dbReference type="ARBA" id="ARBA00023163"/>
    </source>
</evidence>
<dbReference type="InterPro" id="IPR003593">
    <property type="entry name" value="AAA+_ATPase"/>
</dbReference>
<sequence length="452" mass="50657">MAQQIHIIEDDVAFGKMLTTFLERKGFQVSVSLTGQSARKTLAENNFDILITDLQLPDDSGLELLEYSQQVSPKTKVILMTGYAEVDTAVKAIKKGALDYISKPFRPEELLMIIEEDSQKIDSSETYISKTSEKKISPKTISEKPNFVVGISGSSKKFNEYLKLVGPTDMCVLIQGESGTGKEVAAKAIHNFSNRKGESFVAVDCGAIPKEIAASEFFGHVKGSFTGAINDKKGHFEAADGGTLFLDEVGNLSYENQIQLLRALQERRIKPVGSNTEIEVDVRILSATNEDLLKAVSDGKFREDLYHRLNEFSIHIPSLHERKEDLFLFTEYFLNEANSSLGKEVLGLSKEVGEAFKNYPWPGNLRELKNVIKRSVLLTNSALIPLEVIPREVLFSTKQKKEFLDFSKESNEKQLIINALKEADFNKTKAAKLLNITRKTLYNKLELYKIEL</sequence>
<dbReference type="InterPro" id="IPR002078">
    <property type="entry name" value="Sigma_54_int"/>
</dbReference>
<dbReference type="GO" id="GO:0005524">
    <property type="term" value="F:ATP binding"/>
    <property type="evidence" value="ECO:0007669"/>
    <property type="project" value="UniProtKB-KW"/>
</dbReference>
<dbReference type="SMART" id="SM00382">
    <property type="entry name" value="AAA"/>
    <property type="match status" value="1"/>
</dbReference>
<keyword evidence="5" id="KW-0804">Transcription</keyword>
<dbReference type="Pfam" id="PF02954">
    <property type="entry name" value="HTH_8"/>
    <property type="match status" value="1"/>
</dbReference>
<keyword evidence="6" id="KW-0597">Phosphoprotein</keyword>
<evidence type="ECO:0000256" key="2">
    <source>
        <dbReference type="ARBA" id="ARBA00022840"/>
    </source>
</evidence>
<dbReference type="Pfam" id="PF00158">
    <property type="entry name" value="Sigma54_activat"/>
    <property type="match status" value="1"/>
</dbReference>
<dbReference type="Proteomes" id="UP000006049">
    <property type="component" value="Chromosome"/>
</dbReference>
<dbReference type="PRINTS" id="PR01590">
    <property type="entry name" value="HTHFIS"/>
</dbReference>
<dbReference type="KEGG" id="asl:Aeqsu_1398"/>
<proteinExistence type="predicted"/>
<dbReference type="GO" id="GO:0043565">
    <property type="term" value="F:sequence-specific DNA binding"/>
    <property type="evidence" value="ECO:0007669"/>
    <property type="project" value="InterPro"/>
</dbReference>
<dbReference type="PANTHER" id="PTHR32071">
    <property type="entry name" value="TRANSCRIPTIONAL REGULATORY PROTEIN"/>
    <property type="match status" value="1"/>
</dbReference>
<protein>
    <submittedName>
        <fullName evidence="9">Response regulator with CheY-like receiver, AAA-type ATPase, and DNA-binding domains</fullName>
    </submittedName>
</protein>
<dbReference type="Gene3D" id="1.10.8.60">
    <property type="match status" value="1"/>
</dbReference>
<dbReference type="PROSITE" id="PS00676">
    <property type="entry name" value="SIGMA54_INTERACT_2"/>
    <property type="match status" value="1"/>
</dbReference>
<dbReference type="InterPro" id="IPR025943">
    <property type="entry name" value="Sigma_54_int_dom_ATP-bd_2"/>
</dbReference>
<dbReference type="InterPro" id="IPR009057">
    <property type="entry name" value="Homeodomain-like_sf"/>
</dbReference>
<dbReference type="SMART" id="SM00448">
    <property type="entry name" value="REC"/>
    <property type="match status" value="1"/>
</dbReference>
<dbReference type="InterPro" id="IPR025944">
    <property type="entry name" value="Sigma_54_int_dom_CS"/>
</dbReference>
<dbReference type="PROSITE" id="PS50110">
    <property type="entry name" value="RESPONSE_REGULATORY"/>
    <property type="match status" value="1"/>
</dbReference>
<evidence type="ECO:0000256" key="3">
    <source>
        <dbReference type="ARBA" id="ARBA00023015"/>
    </source>
</evidence>
<keyword evidence="2" id="KW-0067">ATP-binding</keyword>
<evidence type="ECO:0000259" key="8">
    <source>
        <dbReference type="PROSITE" id="PS50110"/>
    </source>
</evidence>
<dbReference type="PROSITE" id="PS00688">
    <property type="entry name" value="SIGMA54_INTERACT_3"/>
    <property type="match status" value="1"/>
</dbReference>
<dbReference type="PANTHER" id="PTHR32071:SF81">
    <property type="entry name" value="PROPIONATE CATABOLISM OPERON REGULATORY PROTEIN"/>
    <property type="match status" value="1"/>
</dbReference>
<keyword evidence="3" id="KW-0805">Transcription regulation</keyword>
<evidence type="ECO:0000259" key="7">
    <source>
        <dbReference type="PROSITE" id="PS50045"/>
    </source>
</evidence>
<accession>I3YV73</accession>
<reference evidence="9 10" key="1">
    <citation type="submission" date="2012-06" db="EMBL/GenBank/DDBJ databases">
        <title>The complete genome of Aequorivita sublithincola DSM 14238.</title>
        <authorList>
            <consortium name="US DOE Joint Genome Institute (JGI-PGF)"/>
            <person name="Lucas S."/>
            <person name="Copeland A."/>
            <person name="Lapidus A."/>
            <person name="Goodwin L."/>
            <person name="Pitluck S."/>
            <person name="Peters L."/>
            <person name="Munk A.C.C."/>
            <person name="Kyrpides N."/>
            <person name="Mavromatis K."/>
            <person name="Pagani I."/>
            <person name="Ivanova N."/>
            <person name="Ovchinnikova G."/>
            <person name="Zeytun A."/>
            <person name="Detter J.C."/>
            <person name="Han C."/>
            <person name="Land M."/>
            <person name="Hauser L."/>
            <person name="Markowitz V."/>
            <person name="Cheng J.-F."/>
            <person name="Hugenholtz P."/>
            <person name="Woyke T."/>
            <person name="Wu D."/>
            <person name="Tindall B."/>
            <person name="Faehnrich R."/>
            <person name="Brambilla E."/>
            <person name="Klenk H.-P."/>
            <person name="Eisen J.A."/>
        </authorList>
    </citation>
    <scope>NUCLEOTIDE SEQUENCE [LARGE SCALE GENOMIC DNA]</scope>
    <source>
        <strain evidence="10">DSM 14238 / LMG 21431 / ACAM 643 / 9-3</strain>
    </source>
</reference>
<dbReference type="CDD" id="cd00009">
    <property type="entry name" value="AAA"/>
    <property type="match status" value="1"/>
</dbReference>
<dbReference type="InterPro" id="IPR011006">
    <property type="entry name" value="CheY-like_superfamily"/>
</dbReference>
<evidence type="ECO:0000313" key="9">
    <source>
        <dbReference type="EMBL" id="AFL80891.1"/>
    </source>
</evidence>
<dbReference type="GO" id="GO:0000160">
    <property type="term" value="P:phosphorelay signal transduction system"/>
    <property type="evidence" value="ECO:0007669"/>
    <property type="project" value="InterPro"/>
</dbReference>
<evidence type="ECO:0000256" key="4">
    <source>
        <dbReference type="ARBA" id="ARBA00023125"/>
    </source>
</evidence>
<dbReference type="InterPro" id="IPR027417">
    <property type="entry name" value="P-loop_NTPase"/>
</dbReference>
<dbReference type="RefSeq" id="WP_014782148.1">
    <property type="nucleotide sequence ID" value="NC_018013.1"/>
</dbReference>
<dbReference type="OrthoDB" id="5401077at2"/>
<dbReference type="PROSITE" id="PS50045">
    <property type="entry name" value="SIGMA54_INTERACT_4"/>
    <property type="match status" value="1"/>
</dbReference>
<evidence type="ECO:0000256" key="1">
    <source>
        <dbReference type="ARBA" id="ARBA00022741"/>
    </source>
</evidence>
<dbReference type="eggNOG" id="COG2204">
    <property type="taxonomic scope" value="Bacteria"/>
</dbReference>
<gene>
    <name evidence="9" type="ordered locus">Aeqsu_1398</name>
</gene>
<dbReference type="Pfam" id="PF25601">
    <property type="entry name" value="AAA_lid_14"/>
    <property type="match status" value="1"/>
</dbReference>
<dbReference type="STRING" id="746697.Aeqsu_1398"/>